<reference evidence="11" key="1">
    <citation type="submission" date="2023-08" db="EMBL/GenBank/DDBJ databases">
        <authorList>
            <person name="Chen Y."/>
            <person name="Shah S."/>
            <person name="Dougan E. K."/>
            <person name="Thang M."/>
            <person name="Chan C."/>
        </authorList>
    </citation>
    <scope>NUCLEOTIDE SEQUENCE</scope>
</reference>
<evidence type="ECO:0000256" key="1">
    <source>
        <dbReference type="ARBA" id="ARBA00004477"/>
    </source>
</evidence>
<feature type="transmembrane region" description="Helical" evidence="10">
    <location>
        <begin position="21"/>
        <end position="40"/>
    </location>
</feature>
<feature type="transmembrane region" description="Helical" evidence="10">
    <location>
        <begin position="292"/>
        <end position="316"/>
    </location>
</feature>
<keyword evidence="9 10" id="KW-0472">Membrane</keyword>
<feature type="transmembrane region" description="Helical" evidence="10">
    <location>
        <begin position="224"/>
        <end position="245"/>
    </location>
</feature>
<dbReference type="InterPro" id="IPR032974">
    <property type="entry name" value="Polypren_kinase"/>
</dbReference>
<sequence>MVYCHCFACRSYRHCFSLLEAMFWAQSCGFVAALAAEGFWQGFQSWPPVAAFCTMLAFFGLLFMFLTNVLSQFSRMDMAPLLAAAVTAGLFLLWSMTYFEAFADAPLLWFLKYILQVQNLRLLLLQWPTLLVVGVICVELLSQKLLHTNPSPKERHFVRKSFHGLAIVLFAPPLMSGQDEFLALSLLVATLLFIALEVGRCCGAPLSDVQNRYLAKFLDKREDITRDLVLTHLYLLLGCSLPVWLETWRPPSASSNLRKYAGLLLIGVGDSCAALFGILYGRLRWPSSHRTFVGSTAFAVSVTLAAAPLMAGWPYFALATAATTLLEVYTQSIDNLVLPLFFCAAYTAMLP</sequence>
<evidence type="ECO:0000256" key="9">
    <source>
        <dbReference type="ARBA" id="ARBA00023136"/>
    </source>
</evidence>
<proteinExistence type="inferred from homology"/>
<feature type="transmembrane region" description="Helical" evidence="10">
    <location>
        <begin position="328"/>
        <end position="349"/>
    </location>
</feature>
<keyword evidence="7" id="KW-0256">Endoplasmic reticulum</keyword>
<dbReference type="EMBL" id="CAUJNA010002335">
    <property type="protein sequence ID" value="CAJ1392418.1"/>
    <property type="molecule type" value="Genomic_DNA"/>
</dbReference>
<protein>
    <recommendedName>
        <fullName evidence="3">dolichol kinase</fullName>
        <ecNumber evidence="3">2.7.1.108</ecNumber>
    </recommendedName>
</protein>
<keyword evidence="4" id="KW-0808">Transferase</keyword>
<keyword evidence="5 10" id="KW-0812">Transmembrane</keyword>
<evidence type="ECO:0000256" key="7">
    <source>
        <dbReference type="ARBA" id="ARBA00022824"/>
    </source>
</evidence>
<dbReference type="PANTHER" id="PTHR13205">
    <property type="entry name" value="TRANSMEMBRANE PROTEIN 15-RELATED"/>
    <property type="match status" value="1"/>
</dbReference>
<feature type="transmembrane region" description="Helical" evidence="10">
    <location>
        <begin position="181"/>
        <end position="203"/>
    </location>
</feature>
<dbReference type="GO" id="GO:0043048">
    <property type="term" value="P:dolichyl monophosphate biosynthetic process"/>
    <property type="evidence" value="ECO:0007669"/>
    <property type="project" value="TreeGrafter"/>
</dbReference>
<dbReference type="PANTHER" id="PTHR13205:SF15">
    <property type="entry name" value="DOLICHOL KINASE"/>
    <property type="match status" value="1"/>
</dbReference>
<evidence type="ECO:0000256" key="4">
    <source>
        <dbReference type="ARBA" id="ARBA00022679"/>
    </source>
</evidence>
<evidence type="ECO:0000313" key="12">
    <source>
        <dbReference type="Proteomes" id="UP001178507"/>
    </source>
</evidence>
<comment type="subcellular location">
    <subcellularLocation>
        <location evidence="1">Endoplasmic reticulum membrane</location>
        <topology evidence="1">Multi-pass membrane protein</topology>
    </subcellularLocation>
</comment>
<feature type="transmembrane region" description="Helical" evidence="10">
    <location>
        <begin position="119"/>
        <end position="141"/>
    </location>
</feature>
<evidence type="ECO:0000256" key="10">
    <source>
        <dbReference type="SAM" id="Phobius"/>
    </source>
</evidence>
<keyword evidence="12" id="KW-1185">Reference proteome</keyword>
<dbReference type="Proteomes" id="UP001178507">
    <property type="component" value="Unassembled WGS sequence"/>
</dbReference>
<evidence type="ECO:0000256" key="8">
    <source>
        <dbReference type="ARBA" id="ARBA00022989"/>
    </source>
</evidence>
<keyword evidence="8 10" id="KW-1133">Transmembrane helix</keyword>
<accession>A0AA36IRW9</accession>
<feature type="transmembrane region" description="Helical" evidence="10">
    <location>
        <begin position="46"/>
        <end position="66"/>
    </location>
</feature>
<comment type="caution">
    <text evidence="11">The sequence shown here is derived from an EMBL/GenBank/DDBJ whole genome shotgun (WGS) entry which is preliminary data.</text>
</comment>
<dbReference type="GO" id="GO:0004168">
    <property type="term" value="F:dolichol kinase activity"/>
    <property type="evidence" value="ECO:0007669"/>
    <property type="project" value="UniProtKB-EC"/>
</dbReference>
<name>A0AA36IRW9_9DINO</name>
<evidence type="ECO:0000256" key="6">
    <source>
        <dbReference type="ARBA" id="ARBA00022777"/>
    </source>
</evidence>
<dbReference type="GO" id="GO:0005789">
    <property type="term" value="C:endoplasmic reticulum membrane"/>
    <property type="evidence" value="ECO:0007669"/>
    <property type="project" value="UniProtKB-SubCell"/>
</dbReference>
<evidence type="ECO:0000256" key="2">
    <source>
        <dbReference type="ARBA" id="ARBA00010794"/>
    </source>
</evidence>
<keyword evidence="6" id="KW-0418">Kinase</keyword>
<evidence type="ECO:0000313" key="11">
    <source>
        <dbReference type="EMBL" id="CAJ1392418.1"/>
    </source>
</evidence>
<feature type="transmembrane region" description="Helical" evidence="10">
    <location>
        <begin position="78"/>
        <end position="99"/>
    </location>
</feature>
<feature type="transmembrane region" description="Helical" evidence="10">
    <location>
        <begin position="157"/>
        <end position="175"/>
    </location>
</feature>
<feature type="transmembrane region" description="Helical" evidence="10">
    <location>
        <begin position="260"/>
        <end position="280"/>
    </location>
</feature>
<dbReference type="EC" id="2.7.1.108" evidence="3"/>
<comment type="similarity">
    <text evidence="2">Belongs to the polyprenol kinase family.</text>
</comment>
<dbReference type="AlphaFoldDB" id="A0AA36IRW9"/>
<gene>
    <name evidence="11" type="ORF">EVOR1521_LOCUS17513</name>
</gene>
<evidence type="ECO:0000256" key="3">
    <source>
        <dbReference type="ARBA" id="ARBA00012132"/>
    </source>
</evidence>
<evidence type="ECO:0000256" key="5">
    <source>
        <dbReference type="ARBA" id="ARBA00022692"/>
    </source>
</evidence>
<organism evidence="11 12">
    <name type="scientific">Effrenium voratum</name>
    <dbReference type="NCBI Taxonomy" id="2562239"/>
    <lineage>
        <taxon>Eukaryota</taxon>
        <taxon>Sar</taxon>
        <taxon>Alveolata</taxon>
        <taxon>Dinophyceae</taxon>
        <taxon>Suessiales</taxon>
        <taxon>Symbiodiniaceae</taxon>
        <taxon>Effrenium</taxon>
    </lineage>
</organism>